<keyword evidence="4" id="KW-0732">Signal</keyword>
<gene>
    <name evidence="6" type="ORF">H8L32_10800</name>
</gene>
<evidence type="ECO:0000256" key="4">
    <source>
        <dbReference type="ARBA" id="ARBA00022729"/>
    </source>
</evidence>
<reference evidence="6 7" key="1">
    <citation type="submission" date="2020-08" db="EMBL/GenBank/DDBJ databases">
        <title>Novel species isolated from subtropical streams in China.</title>
        <authorList>
            <person name="Lu H."/>
        </authorList>
    </citation>
    <scope>NUCLEOTIDE SEQUENCE [LARGE SCALE GENOMIC DNA]</scope>
    <source>
        <strain evidence="6 7">CY18W</strain>
    </source>
</reference>
<dbReference type="PANTHER" id="PTHR30024:SF48">
    <property type="entry name" value="ABC TRANSPORTER SUBSTRATE-BINDING PROTEIN"/>
    <property type="match status" value="1"/>
</dbReference>
<dbReference type="SMART" id="SM00062">
    <property type="entry name" value="PBPb"/>
    <property type="match status" value="1"/>
</dbReference>
<dbReference type="InterPro" id="IPR015168">
    <property type="entry name" value="SsuA/THI5"/>
</dbReference>
<evidence type="ECO:0000256" key="2">
    <source>
        <dbReference type="ARBA" id="ARBA00010742"/>
    </source>
</evidence>
<dbReference type="Proteomes" id="UP000650424">
    <property type="component" value="Unassembled WGS sequence"/>
</dbReference>
<dbReference type="PANTHER" id="PTHR30024">
    <property type="entry name" value="ALIPHATIC SULFONATES-BINDING PROTEIN-RELATED"/>
    <property type="match status" value="1"/>
</dbReference>
<dbReference type="RefSeq" id="WP_186947189.1">
    <property type="nucleotide sequence ID" value="NZ_JACOGF010000004.1"/>
</dbReference>
<comment type="similarity">
    <text evidence="2">Belongs to the bacterial solute-binding protein SsuA/TauA family.</text>
</comment>
<keyword evidence="3" id="KW-0813">Transport</keyword>
<dbReference type="NCBIfam" id="TIGR01728">
    <property type="entry name" value="SsuA_fam"/>
    <property type="match status" value="1"/>
</dbReference>
<evidence type="ECO:0000313" key="7">
    <source>
        <dbReference type="Proteomes" id="UP000650424"/>
    </source>
</evidence>
<dbReference type="InterPro" id="IPR001638">
    <property type="entry name" value="Solute-binding_3/MltF_N"/>
</dbReference>
<feature type="domain" description="Solute-binding protein family 3/N-terminal" evidence="5">
    <location>
        <begin position="49"/>
        <end position="261"/>
    </location>
</feature>
<evidence type="ECO:0000256" key="3">
    <source>
        <dbReference type="ARBA" id="ARBA00022448"/>
    </source>
</evidence>
<dbReference type="InterPro" id="IPR006311">
    <property type="entry name" value="TAT_signal"/>
</dbReference>
<comment type="subcellular location">
    <subcellularLocation>
        <location evidence="1">Periplasm</location>
    </subcellularLocation>
</comment>
<dbReference type="CDD" id="cd13558">
    <property type="entry name" value="PBP2_SsuA_like_2"/>
    <property type="match status" value="1"/>
</dbReference>
<accession>A0ABR6ZQ67</accession>
<evidence type="ECO:0000259" key="5">
    <source>
        <dbReference type="SMART" id="SM00062"/>
    </source>
</evidence>
<proteinExistence type="inferred from homology"/>
<sequence length="335" mass="36106">MDSIISKGDARRQFLRHSAKLGAGAGLAALFGSWSNATRAAATQLRDTTLRVGTYKGGDSSYFSEAGVANIPYKTVLAEFAAGNLIVEALAADSLDFGSMSEIPPIFAAASGAPMKVIAVLRGDVNNQVVLVPKDSPITDPAQFKGKRIGYARSTTSHYFLLQMLKENGLSFKDIQPVALPPQDALAAFKSGQLDAWVIYGLVVELAKNQGARVLRTADGYLSGNYVISASNKAIADPLKHAAIGDYLQRLAKVYDWINRNPKPWATKSGQIAGVPSQLFLNQVSQRSQPYKLVAVDDAAIRSQQQVADVFADAGLLSRRLDVRPLWDRSFASYL</sequence>
<name>A0ABR6ZQ67_9BURK</name>
<protein>
    <submittedName>
        <fullName evidence="6">ABC transporter substrate-binding protein</fullName>
    </submittedName>
</protein>
<keyword evidence="7" id="KW-1185">Reference proteome</keyword>
<dbReference type="SUPFAM" id="SSF53850">
    <property type="entry name" value="Periplasmic binding protein-like II"/>
    <property type="match status" value="1"/>
</dbReference>
<organism evidence="6 7">
    <name type="scientific">Undibacterium hunanense</name>
    <dbReference type="NCBI Taxonomy" id="2762292"/>
    <lineage>
        <taxon>Bacteria</taxon>
        <taxon>Pseudomonadati</taxon>
        <taxon>Pseudomonadota</taxon>
        <taxon>Betaproteobacteria</taxon>
        <taxon>Burkholderiales</taxon>
        <taxon>Oxalobacteraceae</taxon>
        <taxon>Undibacterium</taxon>
    </lineage>
</organism>
<dbReference type="PROSITE" id="PS51318">
    <property type="entry name" value="TAT"/>
    <property type="match status" value="1"/>
</dbReference>
<evidence type="ECO:0000313" key="6">
    <source>
        <dbReference type="EMBL" id="MBC3917964.1"/>
    </source>
</evidence>
<comment type="caution">
    <text evidence="6">The sequence shown here is derived from an EMBL/GenBank/DDBJ whole genome shotgun (WGS) entry which is preliminary data.</text>
</comment>
<dbReference type="InterPro" id="IPR010067">
    <property type="entry name" value="ABC_SsuA_sub-bd"/>
</dbReference>
<dbReference type="Gene3D" id="3.40.190.10">
    <property type="entry name" value="Periplasmic binding protein-like II"/>
    <property type="match status" value="2"/>
</dbReference>
<dbReference type="Pfam" id="PF09084">
    <property type="entry name" value="NMT1"/>
    <property type="match status" value="1"/>
</dbReference>
<dbReference type="EMBL" id="JACOGF010000004">
    <property type="protein sequence ID" value="MBC3917964.1"/>
    <property type="molecule type" value="Genomic_DNA"/>
</dbReference>
<evidence type="ECO:0000256" key="1">
    <source>
        <dbReference type="ARBA" id="ARBA00004418"/>
    </source>
</evidence>